<dbReference type="InterPro" id="IPR019734">
    <property type="entry name" value="TPR_rpt"/>
</dbReference>
<organism evidence="5 6">
    <name type="scientific">Gracilariopsis chorda</name>
    <dbReference type="NCBI Taxonomy" id="448386"/>
    <lineage>
        <taxon>Eukaryota</taxon>
        <taxon>Rhodophyta</taxon>
        <taxon>Florideophyceae</taxon>
        <taxon>Rhodymeniophycidae</taxon>
        <taxon>Gracilariales</taxon>
        <taxon>Gracilariaceae</taxon>
        <taxon>Gracilariopsis</taxon>
    </lineage>
</organism>
<dbReference type="OrthoDB" id="421121at2759"/>
<dbReference type="PANTHER" id="PTHR44858">
    <property type="entry name" value="TETRATRICOPEPTIDE REPEAT PROTEIN 6"/>
    <property type="match status" value="1"/>
</dbReference>
<dbReference type="GO" id="GO:0046813">
    <property type="term" value="P:receptor-mediated virion attachment to host cell"/>
    <property type="evidence" value="ECO:0007669"/>
    <property type="project" value="TreeGrafter"/>
</dbReference>
<dbReference type="AlphaFoldDB" id="A0A2V3J4E7"/>
<dbReference type="STRING" id="448386.A0A2V3J4E7"/>
<keyword evidence="1" id="KW-0677">Repeat</keyword>
<dbReference type="PROSITE" id="PS50293">
    <property type="entry name" value="TPR_REGION"/>
    <property type="match status" value="1"/>
</dbReference>
<protein>
    <submittedName>
        <fullName evidence="5">Uncharacterized protein</fullName>
    </submittedName>
</protein>
<reference evidence="5 6" key="1">
    <citation type="journal article" date="2018" name="Mol. Biol. Evol.">
        <title>Analysis of the draft genome of the red seaweed Gracilariopsis chorda provides insights into genome size evolution in Rhodophyta.</title>
        <authorList>
            <person name="Lee J."/>
            <person name="Yang E.C."/>
            <person name="Graf L."/>
            <person name="Yang J.H."/>
            <person name="Qiu H."/>
            <person name="Zel Zion U."/>
            <person name="Chan C.X."/>
            <person name="Stephens T.G."/>
            <person name="Weber A.P.M."/>
            <person name="Boo G.H."/>
            <person name="Boo S.M."/>
            <person name="Kim K.M."/>
            <person name="Shin Y."/>
            <person name="Jung M."/>
            <person name="Lee S.J."/>
            <person name="Yim H.S."/>
            <person name="Lee J.H."/>
            <person name="Bhattacharya D."/>
            <person name="Yoon H.S."/>
        </authorList>
    </citation>
    <scope>NUCLEOTIDE SEQUENCE [LARGE SCALE GENOMIC DNA]</scope>
    <source>
        <strain evidence="5 6">SKKU-2015</strain>
        <tissue evidence="5">Whole body</tissue>
    </source>
</reference>
<evidence type="ECO:0000256" key="4">
    <source>
        <dbReference type="SAM" id="SignalP"/>
    </source>
</evidence>
<gene>
    <name evidence="5" type="ORF">BWQ96_01140</name>
</gene>
<dbReference type="PROSITE" id="PS50005">
    <property type="entry name" value="TPR"/>
    <property type="match status" value="2"/>
</dbReference>
<feature type="signal peptide" evidence="4">
    <location>
        <begin position="1"/>
        <end position="23"/>
    </location>
</feature>
<name>A0A2V3J4E7_9FLOR</name>
<dbReference type="Pfam" id="PF13424">
    <property type="entry name" value="TPR_12"/>
    <property type="match status" value="1"/>
</dbReference>
<keyword evidence="4" id="KW-0732">Signal</keyword>
<dbReference type="SMART" id="SM00028">
    <property type="entry name" value="TPR"/>
    <property type="match status" value="5"/>
</dbReference>
<dbReference type="Pfam" id="PF13432">
    <property type="entry name" value="TPR_16"/>
    <property type="match status" value="1"/>
</dbReference>
<evidence type="ECO:0000256" key="1">
    <source>
        <dbReference type="ARBA" id="ARBA00022737"/>
    </source>
</evidence>
<dbReference type="Pfam" id="PF00515">
    <property type="entry name" value="TPR_1"/>
    <property type="match status" value="1"/>
</dbReference>
<dbReference type="InterPro" id="IPR050498">
    <property type="entry name" value="Ycf3"/>
</dbReference>
<comment type="caution">
    <text evidence="5">The sequence shown here is derived from an EMBL/GenBank/DDBJ whole genome shotgun (WGS) entry which is preliminary data.</text>
</comment>
<proteinExistence type="predicted"/>
<evidence type="ECO:0000313" key="5">
    <source>
        <dbReference type="EMBL" id="PXF49002.1"/>
    </source>
</evidence>
<dbReference type="InterPro" id="IPR011990">
    <property type="entry name" value="TPR-like_helical_dom_sf"/>
</dbReference>
<dbReference type="EMBL" id="NBIV01000009">
    <property type="protein sequence ID" value="PXF49002.1"/>
    <property type="molecule type" value="Genomic_DNA"/>
</dbReference>
<feature type="repeat" description="TPR" evidence="3">
    <location>
        <begin position="209"/>
        <end position="242"/>
    </location>
</feature>
<dbReference type="Proteomes" id="UP000247409">
    <property type="component" value="Unassembled WGS sequence"/>
</dbReference>
<feature type="chain" id="PRO_5016133756" evidence="4">
    <location>
        <begin position="24"/>
        <end position="342"/>
    </location>
</feature>
<keyword evidence="6" id="KW-1185">Reference proteome</keyword>
<evidence type="ECO:0000256" key="3">
    <source>
        <dbReference type="PROSITE-ProRule" id="PRU00339"/>
    </source>
</evidence>
<feature type="repeat" description="TPR" evidence="3">
    <location>
        <begin position="136"/>
        <end position="169"/>
    </location>
</feature>
<sequence>MMIFKNTLCTNAFLFCGWAQGAAVKRGRGSDVCGRVKDAKANVNRTRMSASQQRREKVSLSRRTILTGAAAQIVLSPVARAIAEVSSSGRSSEQAVQAFREVTALQDLAFEFTNQMRFSDAEVLWSKIISMNESNAAAYSNRGNCRTSQAKFKEALDDFERAIQLAPEEPDSFLGKGVALEGLRDYEGALRAYKRSYELSLQRFGEKDVVALNNIGNAYGGMGDWQSAYEYYQKAASAESKFVFALANQALASYELGDDKKALQTMRFLTRKYPGFGDMHAATAMVLWEQGDQGGAETEWYKAVQADVRYEDVHWVQHIRRWPPRLVRILKRFRGLSHQDDA</sequence>
<evidence type="ECO:0000256" key="2">
    <source>
        <dbReference type="ARBA" id="ARBA00022803"/>
    </source>
</evidence>
<dbReference type="SUPFAM" id="SSF48452">
    <property type="entry name" value="TPR-like"/>
    <property type="match status" value="1"/>
</dbReference>
<accession>A0A2V3J4E7</accession>
<keyword evidence="2 3" id="KW-0802">TPR repeat</keyword>
<dbReference type="Gene3D" id="1.25.40.10">
    <property type="entry name" value="Tetratricopeptide repeat domain"/>
    <property type="match status" value="2"/>
</dbReference>
<evidence type="ECO:0000313" key="6">
    <source>
        <dbReference type="Proteomes" id="UP000247409"/>
    </source>
</evidence>
<dbReference type="PANTHER" id="PTHR44858:SF1">
    <property type="entry name" value="UDP-N-ACETYLGLUCOSAMINE--PEPTIDE N-ACETYLGLUCOSAMINYLTRANSFERASE SPINDLY-RELATED"/>
    <property type="match status" value="1"/>
</dbReference>